<gene>
    <name evidence="2" type="ORF">SAMN06265376_1011438</name>
</gene>
<dbReference type="RefSeq" id="WP_089370690.1">
    <property type="nucleotide sequence ID" value="NZ_BMEP01000003.1"/>
</dbReference>
<keyword evidence="3" id="KW-1185">Reference proteome</keyword>
<feature type="transmembrane region" description="Helical" evidence="1">
    <location>
        <begin position="7"/>
        <end position="28"/>
    </location>
</feature>
<protein>
    <recommendedName>
        <fullName evidence="4">Phospholipase_D-nuclease N-terminal</fullName>
    </recommendedName>
</protein>
<evidence type="ECO:0000256" key="1">
    <source>
        <dbReference type="SAM" id="Phobius"/>
    </source>
</evidence>
<keyword evidence="1" id="KW-1133">Transmembrane helix</keyword>
<dbReference type="OrthoDB" id="1165033at2"/>
<reference evidence="2 3" key="1">
    <citation type="submission" date="2017-06" db="EMBL/GenBank/DDBJ databases">
        <authorList>
            <person name="Kim H.J."/>
            <person name="Triplett B.A."/>
        </authorList>
    </citation>
    <scope>NUCLEOTIDE SEQUENCE [LARGE SCALE GENOMIC DNA]</scope>
    <source>
        <strain evidence="2 3">DSM 25597</strain>
    </source>
</reference>
<feature type="transmembrane region" description="Helical" evidence="1">
    <location>
        <begin position="48"/>
        <end position="65"/>
    </location>
</feature>
<name>A0A238WSG4_9FLAO</name>
<evidence type="ECO:0000313" key="3">
    <source>
        <dbReference type="Proteomes" id="UP000198379"/>
    </source>
</evidence>
<keyword evidence="1" id="KW-0812">Transmembrane</keyword>
<dbReference type="EMBL" id="FZNY01000001">
    <property type="protein sequence ID" value="SNR49496.1"/>
    <property type="molecule type" value="Genomic_DNA"/>
</dbReference>
<evidence type="ECO:0000313" key="2">
    <source>
        <dbReference type="EMBL" id="SNR49496.1"/>
    </source>
</evidence>
<evidence type="ECO:0008006" key="4">
    <source>
        <dbReference type="Google" id="ProtNLM"/>
    </source>
</evidence>
<dbReference type="AlphaFoldDB" id="A0A238WSG4"/>
<proteinExistence type="predicted"/>
<sequence>MDILVQIIPTIILIYLAIGLVFGIYFFIRGAAQLDALIKDSKWTVRLLLVPGAIGLWPLLLSRLLKPSKTNL</sequence>
<keyword evidence="1" id="KW-0472">Membrane</keyword>
<organism evidence="2 3">
    <name type="scientific">Dokdonia pacifica</name>
    <dbReference type="NCBI Taxonomy" id="1627892"/>
    <lineage>
        <taxon>Bacteria</taxon>
        <taxon>Pseudomonadati</taxon>
        <taxon>Bacteroidota</taxon>
        <taxon>Flavobacteriia</taxon>
        <taxon>Flavobacteriales</taxon>
        <taxon>Flavobacteriaceae</taxon>
        <taxon>Dokdonia</taxon>
    </lineage>
</organism>
<accession>A0A238WSG4</accession>
<dbReference type="Proteomes" id="UP000198379">
    <property type="component" value="Unassembled WGS sequence"/>
</dbReference>